<protein>
    <submittedName>
        <fullName evidence="2">Uncharacterized protein</fullName>
    </submittedName>
</protein>
<reference evidence="2 3" key="1">
    <citation type="submission" date="2021-05" db="EMBL/GenBank/DDBJ databases">
        <title>Genome Assembly of Synthetic Allotetraploid Brassica napus Reveals Homoeologous Exchanges between Subgenomes.</title>
        <authorList>
            <person name="Davis J.T."/>
        </authorList>
    </citation>
    <scope>NUCLEOTIDE SEQUENCE [LARGE SCALE GENOMIC DNA]</scope>
    <source>
        <strain evidence="3">cv. Da-Ae</strain>
        <tissue evidence="2">Seedling</tissue>
    </source>
</reference>
<name>A0ABQ7YVW0_BRANA</name>
<comment type="caution">
    <text evidence="2">The sequence shown here is derived from an EMBL/GenBank/DDBJ whole genome shotgun (WGS) entry which is preliminary data.</text>
</comment>
<dbReference type="EMBL" id="JAGKQM010000016">
    <property type="protein sequence ID" value="KAH0872041.1"/>
    <property type="molecule type" value="Genomic_DNA"/>
</dbReference>
<organism evidence="2 3">
    <name type="scientific">Brassica napus</name>
    <name type="common">Rape</name>
    <dbReference type="NCBI Taxonomy" id="3708"/>
    <lineage>
        <taxon>Eukaryota</taxon>
        <taxon>Viridiplantae</taxon>
        <taxon>Streptophyta</taxon>
        <taxon>Embryophyta</taxon>
        <taxon>Tracheophyta</taxon>
        <taxon>Spermatophyta</taxon>
        <taxon>Magnoliopsida</taxon>
        <taxon>eudicotyledons</taxon>
        <taxon>Gunneridae</taxon>
        <taxon>Pentapetalae</taxon>
        <taxon>rosids</taxon>
        <taxon>malvids</taxon>
        <taxon>Brassicales</taxon>
        <taxon>Brassicaceae</taxon>
        <taxon>Brassiceae</taxon>
        <taxon>Brassica</taxon>
    </lineage>
</organism>
<dbReference type="Proteomes" id="UP000824890">
    <property type="component" value="Unassembled WGS sequence"/>
</dbReference>
<proteinExistence type="predicted"/>
<evidence type="ECO:0000313" key="2">
    <source>
        <dbReference type="EMBL" id="KAH0872041.1"/>
    </source>
</evidence>
<accession>A0ABQ7YVW0</accession>
<gene>
    <name evidence="2" type="ORF">HID58_069403</name>
</gene>
<feature type="region of interest" description="Disordered" evidence="1">
    <location>
        <begin position="208"/>
        <end position="238"/>
    </location>
</feature>
<evidence type="ECO:0000256" key="1">
    <source>
        <dbReference type="SAM" id="MobiDB-lite"/>
    </source>
</evidence>
<sequence length="238" mass="26759">MVRLNWEVKIFSLTMGFPASRVIPLGPVRQRSTSSGRALPGLDRTQYRFGVQKRHGSFRMGRESNPDGGCHNRPVLPLGLPGRLYNWEIYYYCIDFHCHTWEVAKLPLIAFATNLGNCTERSTNNGTELSIKACPLYQNKKIKQIRGESDGLKESVLRKGDRARRSNLINEKHTDTHQFATFLDIPSLPKPEKSNLGGVGTATHLQGGGRAMVIEDTNKEDGPSLNFQKPTKQTKKHE</sequence>
<keyword evidence="3" id="KW-1185">Reference proteome</keyword>
<evidence type="ECO:0000313" key="3">
    <source>
        <dbReference type="Proteomes" id="UP000824890"/>
    </source>
</evidence>